<organism evidence="1 2">
    <name type="scientific">Caerostris extrusa</name>
    <name type="common">Bark spider</name>
    <name type="synonym">Caerostris bankana</name>
    <dbReference type="NCBI Taxonomy" id="172846"/>
    <lineage>
        <taxon>Eukaryota</taxon>
        <taxon>Metazoa</taxon>
        <taxon>Ecdysozoa</taxon>
        <taxon>Arthropoda</taxon>
        <taxon>Chelicerata</taxon>
        <taxon>Arachnida</taxon>
        <taxon>Araneae</taxon>
        <taxon>Araneomorphae</taxon>
        <taxon>Entelegynae</taxon>
        <taxon>Araneoidea</taxon>
        <taxon>Araneidae</taxon>
        <taxon>Caerostris</taxon>
    </lineage>
</organism>
<name>A0AAV4RLW4_CAEEX</name>
<accession>A0AAV4RLW4</accession>
<gene>
    <name evidence="1" type="primary">AVEN_187243_1</name>
    <name evidence="1" type="ORF">CEXT_428891</name>
</gene>
<dbReference type="InterPro" id="IPR055308">
    <property type="entry name" value="TEX47-like"/>
</dbReference>
<keyword evidence="2" id="KW-1185">Reference proteome</keyword>
<evidence type="ECO:0000313" key="1">
    <source>
        <dbReference type="EMBL" id="GIY22465.1"/>
    </source>
</evidence>
<proteinExistence type="predicted"/>
<dbReference type="Pfam" id="PF24787">
    <property type="entry name" value="TEX47"/>
    <property type="match status" value="1"/>
</dbReference>
<evidence type="ECO:0000313" key="2">
    <source>
        <dbReference type="Proteomes" id="UP001054945"/>
    </source>
</evidence>
<sequence length="252" mass="29274">MKLFKNCSDVFKEILHDHDLVEPLRRQILVGHIEYSNRTTVEQEYIEHLKDIEKDIQDDVSRISGILIIHERFFYHICESTDEVLNAIIAATANLVARKTILGAKVIRNCGIVQRYFNYWSSCIVRTPNYKDQNEELKTLDEERGCLCSGPNDKGTGDAIFVLASFLRFVEPRNFKEKNKRIASRHVPEEESVHILHGVEWPPTGPIHDPEIFFEELKSYEEEIDESLALDEEQKKAKAKPGTFWWTVKTTK</sequence>
<protein>
    <submittedName>
        <fullName evidence="1">Uncharacterized protein</fullName>
    </submittedName>
</protein>
<comment type="caution">
    <text evidence="1">The sequence shown here is derived from an EMBL/GenBank/DDBJ whole genome shotgun (WGS) entry which is preliminary data.</text>
</comment>
<dbReference type="AlphaFoldDB" id="A0AAV4RLW4"/>
<reference evidence="1 2" key="1">
    <citation type="submission" date="2021-06" db="EMBL/GenBank/DDBJ databases">
        <title>Caerostris extrusa draft genome.</title>
        <authorList>
            <person name="Kono N."/>
            <person name="Arakawa K."/>
        </authorList>
    </citation>
    <scope>NUCLEOTIDE SEQUENCE [LARGE SCALE GENOMIC DNA]</scope>
</reference>
<dbReference type="EMBL" id="BPLR01008153">
    <property type="protein sequence ID" value="GIY22465.1"/>
    <property type="molecule type" value="Genomic_DNA"/>
</dbReference>
<dbReference type="Proteomes" id="UP001054945">
    <property type="component" value="Unassembled WGS sequence"/>
</dbReference>